<protein>
    <recommendedName>
        <fullName evidence="9">LemA family protein</fullName>
    </recommendedName>
</protein>
<dbReference type="EMBL" id="QEWW01000001">
    <property type="protein sequence ID" value="PWD87932.1"/>
    <property type="molecule type" value="Genomic_DNA"/>
</dbReference>
<evidence type="ECO:0000256" key="5">
    <source>
        <dbReference type="ARBA" id="ARBA00023136"/>
    </source>
</evidence>
<comment type="caution">
    <text evidence="7">The sequence shown here is derived from an EMBL/GenBank/DDBJ whole genome shotgun (WGS) entry which is preliminary data.</text>
</comment>
<gene>
    <name evidence="7" type="ORF">DC077_01235</name>
</gene>
<dbReference type="Proteomes" id="UP000245059">
    <property type="component" value="Unassembled WGS sequence"/>
</dbReference>
<reference evidence="8" key="1">
    <citation type="submission" date="2018-05" db="EMBL/GenBank/DDBJ databases">
        <title>Ignatzschineria dubaiensis sp. nov., isolated from necrotic foot tissues of dromedaries (Camelus dromedarius) and associated maggots in Dubai, United Arab Emirates.</title>
        <authorList>
            <person name="Tsang C.C."/>
            <person name="Tang J.Y.M."/>
            <person name="Fong J.Y.H."/>
            <person name="Kinne J."/>
            <person name="Lee H.H."/>
            <person name="Joseph M."/>
            <person name="Jose S."/>
            <person name="Schuster R.K."/>
            <person name="Tang Y."/>
            <person name="Sivakumar S."/>
            <person name="Chen J.H.K."/>
            <person name="Teng J.L.L."/>
            <person name="Lau S.K.P."/>
            <person name="Wernery U."/>
            <person name="Woo P.C.Y."/>
        </authorList>
    </citation>
    <scope>NUCLEOTIDE SEQUENCE [LARGE SCALE GENOMIC DNA]</scope>
    <source>
        <strain evidence="8">UAE-HKU57</strain>
    </source>
</reference>
<dbReference type="GO" id="GO:0016020">
    <property type="term" value="C:membrane"/>
    <property type="evidence" value="ECO:0007669"/>
    <property type="project" value="UniProtKB-SubCell"/>
</dbReference>
<proteinExistence type="inferred from homology"/>
<evidence type="ECO:0000256" key="2">
    <source>
        <dbReference type="ARBA" id="ARBA00008854"/>
    </source>
</evidence>
<dbReference type="RefSeq" id="WP_109217788.1">
    <property type="nucleotide sequence ID" value="NZ_QEWT01000001.1"/>
</dbReference>
<evidence type="ECO:0000256" key="4">
    <source>
        <dbReference type="ARBA" id="ARBA00022989"/>
    </source>
</evidence>
<evidence type="ECO:0000313" key="7">
    <source>
        <dbReference type="EMBL" id="PWD87932.1"/>
    </source>
</evidence>
<evidence type="ECO:0000256" key="1">
    <source>
        <dbReference type="ARBA" id="ARBA00004167"/>
    </source>
</evidence>
<dbReference type="Pfam" id="PF04011">
    <property type="entry name" value="LemA"/>
    <property type="match status" value="1"/>
</dbReference>
<dbReference type="InterPro" id="IPR023353">
    <property type="entry name" value="LemA-like_dom_sf"/>
</dbReference>
<comment type="subcellular location">
    <subcellularLocation>
        <location evidence="1">Membrane</location>
        <topology evidence="1">Single-pass membrane protein</topology>
    </subcellularLocation>
</comment>
<evidence type="ECO:0000313" key="8">
    <source>
        <dbReference type="Proteomes" id="UP000245059"/>
    </source>
</evidence>
<feature type="transmembrane region" description="Helical" evidence="6">
    <location>
        <begin position="6"/>
        <end position="23"/>
    </location>
</feature>
<dbReference type="Gene3D" id="1.20.1440.20">
    <property type="entry name" value="LemA-like domain"/>
    <property type="match status" value="1"/>
</dbReference>
<keyword evidence="4 6" id="KW-1133">Transmembrane helix</keyword>
<keyword evidence="3 6" id="KW-0812">Transmembrane</keyword>
<evidence type="ECO:0000256" key="6">
    <source>
        <dbReference type="SAM" id="Phobius"/>
    </source>
</evidence>
<dbReference type="InterPro" id="IPR007156">
    <property type="entry name" value="MamQ_LemA"/>
</dbReference>
<evidence type="ECO:0008006" key="9">
    <source>
        <dbReference type="Google" id="ProtNLM"/>
    </source>
</evidence>
<accession>A0A2U2AT94</accession>
<name>A0A2U2AT94_9GAMM</name>
<dbReference type="SUPFAM" id="SSF140478">
    <property type="entry name" value="LemA-like"/>
    <property type="match status" value="1"/>
</dbReference>
<evidence type="ECO:0000256" key="3">
    <source>
        <dbReference type="ARBA" id="ARBA00022692"/>
    </source>
</evidence>
<sequence length="174" mass="20788">MKTTILTIVITILLSATILVLFLHNYRKLRTQRLLCETAFADVLRLQGELIDHSRPIILITQKVLRDERKLYEEIMPLYDDHRQQLPQEEEILNILLLRDRLNYLYKRASRHPELKDLEELTTLWSRVEITNRNIDESASYYNDTAHDYREITNEFPCSMLAEILQYPRFNLIA</sequence>
<keyword evidence="5 6" id="KW-0472">Membrane</keyword>
<dbReference type="AlphaFoldDB" id="A0A2U2AT94"/>
<comment type="similarity">
    <text evidence="2">Belongs to the LemA family.</text>
</comment>
<organism evidence="7 8">
    <name type="scientific">Ignatzschineria cameli</name>
    <dbReference type="NCBI Taxonomy" id="2182793"/>
    <lineage>
        <taxon>Bacteria</taxon>
        <taxon>Pseudomonadati</taxon>
        <taxon>Pseudomonadota</taxon>
        <taxon>Gammaproteobacteria</taxon>
        <taxon>Cardiobacteriales</taxon>
        <taxon>Ignatzschineriaceae</taxon>
        <taxon>Ignatzschineria</taxon>
    </lineage>
</organism>